<sequence>MLQLLKQEDHMEMLGTGDGNSPFDDSIPCQGHTENPQNCPSLPSACCRILILFLCPQGLFISPINLGNTELKLLYRCHKLKPSFPFPFPHVFQKLCTPFPLAFTNNYQLRNSLNIIQGCRA</sequence>
<comment type="caution">
    <text evidence="1">The sequence shown here is derived from an EMBL/GenBank/DDBJ whole genome shotgun (WGS) entry which is preliminary data.</text>
</comment>
<name>A0ACB8F4R5_9SAUR</name>
<protein>
    <submittedName>
        <fullName evidence="1">Uncharacterized protein</fullName>
    </submittedName>
</protein>
<accession>A0ACB8F4R5</accession>
<dbReference type="Proteomes" id="UP000827872">
    <property type="component" value="Linkage Group LG05"/>
</dbReference>
<gene>
    <name evidence="1" type="ORF">K3G42_022071</name>
</gene>
<evidence type="ECO:0000313" key="2">
    <source>
        <dbReference type="Proteomes" id="UP000827872"/>
    </source>
</evidence>
<evidence type="ECO:0000313" key="1">
    <source>
        <dbReference type="EMBL" id="KAH8000059.1"/>
    </source>
</evidence>
<proteinExistence type="predicted"/>
<organism evidence="1 2">
    <name type="scientific">Sphaerodactylus townsendi</name>
    <dbReference type="NCBI Taxonomy" id="933632"/>
    <lineage>
        <taxon>Eukaryota</taxon>
        <taxon>Metazoa</taxon>
        <taxon>Chordata</taxon>
        <taxon>Craniata</taxon>
        <taxon>Vertebrata</taxon>
        <taxon>Euteleostomi</taxon>
        <taxon>Lepidosauria</taxon>
        <taxon>Squamata</taxon>
        <taxon>Bifurcata</taxon>
        <taxon>Gekkota</taxon>
        <taxon>Sphaerodactylidae</taxon>
        <taxon>Sphaerodactylus</taxon>
    </lineage>
</organism>
<keyword evidence="2" id="KW-1185">Reference proteome</keyword>
<reference evidence="1" key="1">
    <citation type="submission" date="2021-08" db="EMBL/GenBank/DDBJ databases">
        <title>The first chromosome-level gecko genome reveals the dynamic sex chromosomes of Neotropical dwarf geckos (Sphaerodactylidae: Sphaerodactylus).</title>
        <authorList>
            <person name="Pinto B.J."/>
            <person name="Keating S.E."/>
            <person name="Gamble T."/>
        </authorList>
    </citation>
    <scope>NUCLEOTIDE SEQUENCE</scope>
    <source>
        <strain evidence="1">TG3544</strain>
    </source>
</reference>
<dbReference type="EMBL" id="CM037618">
    <property type="protein sequence ID" value="KAH8000059.1"/>
    <property type="molecule type" value="Genomic_DNA"/>
</dbReference>